<evidence type="ECO:0000256" key="1">
    <source>
        <dbReference type="SAM" id="MobiDB-lite"/>
    </source>
</evidence>
<sequence length="43" mass="4955">MRPARTPRNPVWRGRRLFTSLPEQTRRIPGTVQPGPRAAFTQP</sequence>
<dbReference type="EMBL" id="JACHMF010000001">
    <property type="protein sequence ID" value="MBB4692064.1"/>
    <property type="molecule type" value="Genomic_DNA"/>
</dbReference>
<reference evidence="2 3" key="1">
    <citation type="submission" date="2020-08" db="EMBL/GenBank/DDBJ databases">
        <title>Sequencing the genomes of 1000 actinobacteria strains.</title>
        <authorList>
            <person name="Klenk H.-P."/>
        </authorList>
    </citation>
    <scope>NUCLEOTIDE SEQUENCE [LARGE SCALE GENOMIC DNA]</scope>
    <source>
        <strain evidence="2 3">DSM 45518</strain>
    </source>
</reference>
<keyword evidence="3" id="KW-1185">Reference proteome</keyword>
<dbReference type="AlphaFoldDB" id="A0A7W7G0Y7"/>
<feature type="region of interest" description="Disordered" evidence="1">
    <location>
        <begin position="24"/>
        <end position="43"/>
    </location>
</feature>
<organism evidence="2 3">
    <name type="scientific">Paractinoplanes abujensis</name>
    <dbReference type="NCBI Taxonomy" id="882441"/>
    <lineage>
        <taxon>Bacteria</taxon>
        <taxon>Bacillati</taxon>
        <taxon>Actinomycetota</taxon>
        <taxon>Actinomycetes</taxon>
        <taxon>Micromonosporales</taxon>
        <taxon>Micromonosporaceae</taxon>
        <taxon>Paractinoplanes</taxon>
    </lineage>
</organism>
<evidence type="ECO:0000313" key="3">
    <source>
        <dbReference type="Proteomes" id="UP000542742"/>
    </source>
</evidence>
<proteinExistence type="predicted"/>
<name>A0A7W7G0Y7_9ACTN</name>
<dbReference type="Proteomes" id="UP000542742">
    <property type="component" value="Unassembled WGS sequence"/>
</dbReference>
<comment type="caution">
    <text evidence="2">The sequence shown here is derived from an EMBL/GenBank/DDBJ whole genome shotgun (WGS) entry which is preliminary data.</text>
</comment>
<protein>
    <submittedName>
        <fullName evidence="2">Uncharacterized protein</fullName>
    </submittedName>
</protein>
<gene>
    <name evidence="2" type="ORF">BKA14_002212</name>
</gene>
<evidence type="ECO:0000313" key="2">
    <source>
        <dbReference type="EMBL" id="MBB4692064.1"/>
    </source>
</evidence>
<accession>A0A7W7G0Y7</accession>